<protein>
    <submittedName>
        <fullName evidence="1">Uncharacterized protein</fullName>
    </submittedName>
</protein>
<gene>
    <name evidence="1" type="ORF">P3T76_015913</name>
</gene>
<evidence type="ECO:0000313" key="2">
    <source>
        <dbReference type="Proteomes" id="UP001259832"/>
    </source>
</evidence>
<evidence type="ECO:0000313" key="1">
    <source>
        <dbReference type="EMBL" id="KAK1928612.1"/>
    </source>
</evidence>
<dbReference type="Proteomes" id="UP001259832">
    <property type="component" value="Unassembled WGS sequence"/>
</dbReference>
<name>A0AAD9LAM2_9STRA</name>
<organism evidence="1 2">
    <name type="scientific">Phytophthora citrophthora</name>
    <dbReference type="NCBI Taxonomy" id="4793"/>
    <lineage>
        <taxon>Eukaryota</taxon>
        <taxon>Sar</taxon>
        <taxon>Stramenopiles</taxon>
        <taxon>Oomycota</taxon>
        <taxon>Peronosporomycetes</taxon>
        <taxon>Peronosporales</taxon>
        <taxon>Peronosporaceae</taxon>
        <taxon>Phytophthora</taxon>
    </lineage>
</organism>
<dbReference type="EMBL" id="JASMQC010000060">
    <property type="protein sequence ID" value="KAK1928612.1"/>
    <property type="molecule type" value="Genomic_DNA"/>
</dbReference>
<proteinExistence type="predicted"/>
<dbReference type="AlphaFoldDB" id="A0AAD9LAM2"/>
<reference evidence="1" key="1">
    <citation type="submission" date="2023-08" db="EMBL/GenBank/DDBJ databases">
        <title>Reference Genome Resource for the Citrus Pathogen Phytophthora citrophthora.</title>
        <authorList>
            <person name="Moller H."/>
            <person name="Coetzee B."/>
            <person name="Rose L.J."/>
            <person name="Van Niekerk J.M."/>
        </authorList>
    </citation>
    <scope>NUCLEOTIDE SEQUENCE</scope>
    <source>
        <strain evidence="1">STE-U-9442</strain>
    </source>
</reference>
<keyword evidence="2" id="KW-1185">Reference proteome</keyword>
<sequence length="578" mass="66102">MSGKESSCKVRFLSLKMSSEPWDFDWMLAAVQSLETYEAALETAEFPSLILAALDELLQTPEANAAPLQDVTAMIEFPIDTELPRETVTMLHATRDWAIQTLLDLQTQSATPMPKCLQQMQDKLFVSAPCRPADVQMELRHSLLAALQTEEEDSDTVSQVLEMCATSIEADEQFLQFAETALTGKTETLTLGSSFLHRLFDRQRRLFDTLTLESRVRVWANHLPSWRSQVQTWMLETQRAPFKPIHAVLPEGWMESVSQGDVGAICRRYSHLYVTLIDWCRCNVDLLSSCRSNELVSVLSRSTRPENAVRLFNRQLLRRVELTTRSRNQRERAFISLGRNLDRLQSSRSSSELVWQFEWIGVLEQPQLLHEALKTVFSIEAADRPAFRSAVQFLSWFYSFISSESSDEIASVITAMSSELRCLDVPAGAQWLRRNRADFGSLPILRLRFVWFWLLKSIETGVQTSKSETIAATIDALESLEYTFRRFTPPRAKRPFQVEFVTQLVVELEWRAASATCSTTSNDSANESFLEGIGPLCGWLEKIVRLMQLEEQKDNRNGHRNSVNDVQHLAERLQSWSR</sequence>
<accession>A0AAD9LAM2</accession>
<comment type="caution">
    <text evidence="1">The sequence shown here is derived from an EMBL/GenBank/DDBJ whole genome shotgun (WGS) entry which is preliminary data.</text>
</comment>